<gene>
    <name evidence="2" type="ORF">BSTOLATCC_MIC42207</name>
</gene>
<accession>A0AAU9JMK9</accession>
<name>A0AAU9JMK9_9CILI</name>
<dbReference type="Proteomes" id="UP001162131">
    <property type="component" value="Unassembled WGS sequence"/>
</dbReference>
<dbReference type="AlphaFoldDB" id="A0AAU9JMK9"/>
<proteinExistence type="predicted"/>
<sequence>MSQFNFNFKNFGPNDNFFRQISFNNPSPLNSKRSVSNNSQKLSSRKSSRKLKENQGTENINSLNSSRASSSRKRFYCEYEKDFPNSFALKPNFYIDQLFNKKVRQTITLQQKINQNRLKPRQIHKDKQKPEIPTLKDSAEFNSALSIKRLLNISHNNEQLKLKSLITRRTSLESRTDLEKTYDESIIKVRQCTTHRVLRPRSVPRKIMSRSQAISECQTDDSDDDIINEIPKEIPIMEHESCEEESPVRHLKCV</sequence>
<keyword evidence="3" id="KW-1185">Reference proteome</keyword>
<evidence type="ECO:0000313" key="2">
    <source>
        <dbReference type="EMBL" id="CAG9326948.1"/>
    </source>
</evidence>
<comment type="caution">
    <text evidence="2">The sequence shown here is derived from an EMBL/GenBank/DDBJ whole genome shotgun (WGS) entry which is preliminary data.</text>
</comment>
<feature type="compositionally biased region" description="Polar residues" evidence="1">
    <location>
        <begin position="22"/>
        <end position="35"/>
    </location>
</feature>
<protein>
    <submittedName>
        <fullName evidence="2">Uncharacterized protein</fullName>
    </submittedName>
</protein>
<dbReference type="EMBL" id="CAJZBQ010000041">
    <property type="protein sequence ID" value="CAG9326948.1"/>
    <property type="molecule type" value="Genomic_DNA"/>
</dbReference>
<evidence type="ECO:0000256" key="1">
    <source>
        <dbReference type="SAM" id="MobiDB-lite"/>
    </source>
</evidence>
<reference evidence="2" key="1">
    <citation type="submission" date="2021-09" db="EMBL/GenBank/DDBJ databases">
        <authorList>
            <consortium name="AG Swart"/>
            <person name="Singh M."/>
            <person name="Singh A."/>
            <person name="Seah K."/>
            <person name="Emmerich C."/>
        </authorList>
    </citation>
    <scope>NUCLEOTIDE SEQUENCE</scope>
    <source>
        <strain evidence="2">ATCC30299</strain>
    </source>
</reference>
<evidence type="ECO:0000313" key="3">
    <source>
        <dbReference type="Proteomes" id="UP001162131"/>
    </source>
</evidence>
<organism evidence="2 3">
    <name type="scientific">Blepharisma stoltei</name>
    <dbReference type="NCBI Taxonomy" id="1481888"/>
    <lineage>
        <taxon>Eukaryota</taxon>
        <taxon>Sar</taxon>
        <taxon>Alveolata</taxon>
        <taxon>Ciliophora</taxon>
        <taxon>Postciliodesmatophora</taxon>
        <taxon>Heterotrichea</taxon>
        <taxon>Heterotrichida</taxon>
        <taxon>Blepharismidae</taxon>
        <taxon>Blepharisma</taxon>
    </lineage>
</organism>
<feature type="region of interest" description="Disordered" evidence="1">
    <location>
        <begin position="22"/>
        <end position="65"/>
    </location>
</feature>